<dbReference type="InterPro" id="IPR029048">
    <property type="entry name" value="HSP70_C_sf"/>
</dbReference>
<dbReference type="SUPFAM" id="SSF48371">
    <property type="entry name" value="ARM repeat"/>
    <property type="match status" value="1"/>
</dbReference>
<dbReference type="Gene3D" id="3.30.420.40">
    <property type="match status" value="2"/>
</dbReference>
<protein>
    <submittedName>
        <fullName evidence="8">Uncharacterized protein</fullName>
    </submittedName>
</protein>
<dbReference type="CDD" id="cd11733">
    <property type="entry name" value="ASKHA_NBD_HSP70_HSPA9"/>
    <property type="match status" value="1"/>
</dbReference>
<feature type="compositionally biased region" description="Polar residues" evidence="7">
    <location>
        <begin position="767"/>
        <end position="782"/>
    </location>
</feature>
<dbReference type="FunFam" id="2.60.34.10:FF:000014">
    <property type="entry name" value="Chaperone protein DnaK HSP70"/>
    <property type="match status" value="1"/>
</dbReference>
<dbReference type="PROSITE" id="PS00329">
    <property type="entry name" value="HSP70_2"/>
    <property type="match status" value="1"/>
</dbReference>
<dbReference type="FunFam" id="1.20.1270.10:FF:000001">
    <property type="entry name" value="Molecular chaperone DnaK"/>
    <property type="match status" value="1"/>
</dbReference>
<dbReference type="GO" id="GO:0051082">
    <property type="term" value="F:unfolded protein binding"/>
    <property type="evidence" value="ECO:0007669"/>
    <property type="project" value="InterPro"/>
</dbReference>
<keyword evidence="9" id="KW-1185">Reference proteome</keyword>
<feature type="region of interest" description="Disordered" evidence="7">
    <location>
        <begin position="646"/>
        <end position="668"/>
    </location>
</feature>
<evidence type="ECO:0000256" key="1">
    <source>
        <dbReference type="ARBA" id="ARBA00004123"/>
    </source>
</evidence>
<proteinExistence type="inferred from homology"/>
<dbReference type="NCBIfam" id="NF001413">
    <property type="entry name" value="PRK00290.1"/>
    <property type="match status" value="1"/>
</dbReference>
<comment type="subcellular location">
    <subcellularLocation>
        <location evidence="1">Nucleus</location>
    </subcellularLocation>
</comment>
<organism evidence="8 9">
    <name type="scientific">Anisodus acutangulus</name>
    <dbReference type="NCBI Taxonomy" id="402998"/>
    <lineage>
        <taxon>Eukaryota</taxon>
        <taxon>Viridiplantae</taxon>
        <taxon>Streptophyta</taxon>
        <taxon>Embryophyta</taxon>
        <taxon>Tracheophyta</taxon>
        <taxon>Spermatophyta</taxon>
        <taxon>Magnoliopsida</taxon>
        <taxon>eudicotyledons</taxon>
        <taxon>Gunneridae</taxon>
        <taxon>Pentapetalae</taxon>
        <taxon>asterids</taxon>
        <taxon>lamiids</taxon>
        <taxon>Solanales</taxon>
        <taxon>Solanaceae</taxon>
        <taxon>Solanoideae</taxon>
        <taxon>Hyoscyameae</taxon>
        <taxon>Anisodus</taxon>
    </lineage>
</organism>
<dbReference type="Gene3D" id="1.20.1270.10">
    <property type="match status" value="1"/>
</dbReference>
<dbReference type="EMBL" id="JAJAGQ010000022">
    <property type="protein sequence ID" value="KAJ8529945.1"/>
    <property type="molecule type" value="Genomic_DNA"/>
</dbReference>
<dbReference type="GO" id="GO:0003677">
    <property type="term" value="F:DNA binding"/>
    <property type="evidence" value="ECO:0007669"/>
    <property type="project" value="InterPro"/>
</dbReference>
<dbReference type="InterPro" id="IPR016024">
    <property type="entry name" value="ARM-type_fold"/>
</dbReference>
<dbReference type="Pfam" id="PF00012">
    <property type="entry name" value="HSP70"/>
    <property type="match status" value="1"/>
</dbReference>
<dbReference type="OrthoDB" id="342531at2759"/>
<dbReference type="HAMAP" id="MF_00332">
    <property type="entry name" value="DnaK"/>
    <property type="match status" value="1"/>
</dbReference>
<keyword evidence="4" id="KW-0067">ATP-binding</keyword>
<dbReference type="InterPro" id="IPR013126">
    <property type="entry name" value="Hsp_70_fam"/>
</dbReference>
<dbReference type="Proteomes" id="UP001152561">
    <property type="component" value="Unassembled WGS sequence"/>
</dbReference>
<dbReference type="PANTHER" id="PTHR13213:SF2">
    <property type="entry name" value="MYB-BINDING PROTEIN 1A"/>
    <property type="match status" value="1"/>
</dbReference>
<dbReference type="GO" id="GO:0005730">
    <property type="term" value="C:nucleolus"/>
    <property type="evidence" value="ECO:0007669"/>
    <property type="project" value="InterPro"/>
</dbReference>
<evidence type="ECO:0000256" key="4">
    <source>
        <dbReference type="ARBA" id="ARBA00022840"/>
    </source>
</evidence>
<dbReference type="GO" id="GO:0006355">
    <property type="term" value="P:regulation of DNA-templated transcription"/>
    <property type="evidence" value="ECO:0007669"/>
    <property type="project" value="InterPro"/>
</dbReference>
<feature type="region of interest" description="Disordered" evidence="7">
    <location>
        <begin position="695"/>
        <end position="782"/>
    </location>
</feature>
<evidence type="ECO:0000256" key="3">
    <source>
        <dbReference type="ARBA" id="ARBA00022741"/>
    </source>
</evidence>
<dbReference type="PROSITE" id="PS01036">
    <property type="entry name" value="HSP70_3"/>
    <property type="match status" value="1"/>
</dbReference>
<dbReference type="InterPro" id="IPR007015">
    <property type="entry name" value="DNA_pol_V/MYBBP1A"/>
</dbReference>
<dbReference type="NCBIfam" id="TIGR02350">
    <property type="entry name" value="prok_dnaK"/>
    <property type="match status" value="1"/>
</dbReference>
<comment type="caution">
    <text evidence="8">The sequence shown here is derived from an EMBL/GenBank/DDBJ whole genome shotgun (WGS) entry which is preliminary data.</text>
</comment>
<dbReference type="PANTHER" id="PTHR13213">
    <property type="entry name" value="MYB-BINDING PROTEIN 1A FAMILY MEMBER"/>
    <property type="match status" value="1"/>
</dbReference>
<comment type="similarity">
    <text evidence="2">Belongs to the MYBBP1A family.</text>
</comment>
<feature type="region of interest" description="Disordered" evidence="7">
    <location>
        <begin position="1548"/>
        <end position="1597"/>
    </location>
</feature>
<name>A0A9Q1QV63_9SOLA</name>
<feature type="compositionally biased region" description="Acidic residues" evidence="7">
    <location>
        <begin position="1555"/>
        <end position="1587"/>
    </location>
</feature>
<keyword evidence="6" id="KW-0175">Coiled coil</keyword>
<dbReference type="InterPro" id="IPR043129">
    <property type="entry name" value="ATPase_NBD"/>
</dbReference>
<dbReference type="SUPFAM" id="SSF53067">
    <property type="entry name" value="Actin-like ATPase domain"/>
    <property type="match status" value="2"/>
</dbReference>
<dbReference type="InterPro" id="IPR018181">
    <property type="entry name" value="Heat_shock_70_CS"/>
</dbReference>
<dbReference type="Gene3D" id="2.60.34.10">
    <property type="entry name" value="Substrate Binding Domain Of DNAk, Chain A, domain 1"/>
    <property type="match status" value="1"/>
</dbReference>
<dbReference type="PRINTS" id="PR00301">
    <property type="entry name" value="HEATSHOCK70"/>
</dbReference>
<keyword evidence="3" id="KW-0547">Nucleotide-binding</keyword>
<feature type="compositionally biased region" description="Basic and acidic residues" evidence="7">
    <location>
        <begin position="743"/>
        <end position="760"/>
    </location>
</feature>
<evidence type="ECO:0000313" key="8">
    <source>
        <dbReference type="EMBL" id="KAJ8529945.1"/>
    </source>
</evidence>
<evidence type="ECO:0000256" key="5">
    <source>
        <dbReference type="ARBA" id="ARBA00023242"/>
    </source>
</evidence>
<sequence length="1938" mass="214283">MATAVLLRSLRRREFATSSYRTFASNTKPSWCPSLVGNKWASLARPFSSKPAGNEIIGIDLGTTNSCVSVMEGKNPKVIENAEGARTTPSVVSFNQKGELLVGTPAKRQAVTNPTNTLSGTKRLIGRRFDDPQTQKEMKMVPYKIVRGSNGDAWVEANGQQYSPSQIGAFILTKMKETAEAYLGKSINKAVITVPAYFNDAQRQATKDAGRIAGLDVQRIINEPTAAALSYGMNNKEGLVAVFDLGGGTFDVSILEISNGVFEVKATNGDTFLGGEDFDNALLEFLVTEFKKTEGIDLSKDKLALQRLREAAEKAKIELSSTSQTDINLPFITADASGAKHLNITLTRSKFETLVNHLIERTRNPCKNCLKDAGVSLKDVDEVLLVGGMTRVPKVQEIVSEIFGKSPSKGVNPDEAVAMGAALQGGILRGDVKELLLLDVTPLSLGIETLGGIFTRLINRNTTIPTKKSQVFSTAADNQTQVGIKVLQGEREMASDNKLLGEFELVGIPPAPRGMPQIEVTFDIDANGMVTVSAKDKATNKEQQITIRSSGGLSEDEIDKMVREAEMHAQKDQERKTLIDLRNSADTTIYSIEKSLNEYRDKVPKEVATEIETAVSDLRAAMGTENIDEIKSKLDAANKAVSKIGEHMAGGSSGGASGGSQGGDQPPELTSLRRRELATFSLSDYKTTNVGIMSMEMVGSEQSREKMKKDKKKRKAEEEPNTPSTSNKISINLMESKKRKRALDKERRRVESEKKHESKQKLMASSEAISNQRTEISPNTNGLPEFHIGVFKDLAAAEASIREAAAYSLVAELLEVQKAYDSLENKEVVEGQFKLEAEKDDGLNNCAPSLRYAVRRLIRGVSSSRECARQGFALGMTVLVGAVPCIKVDALLKLIVELLEFSSSMKGQDIKDCLLGRLFAYGAIARSGRLTLEWTADKNTPYIKEFVGSLVSLAAKKTYLQEPAVSVILELVDKLPVEVSLNHVLEAPGLKEWFEGPTEVGNPDALLLALTIHEKTGIDNKVFGKLLPFPYSPSRLFTVEHLSLLSNCLKESHFCQPRTHSVWYSLVNILLPENVLQDFDPSAALSSIKKHKKGRKGSSAEEDIEKNLKIFCEIIIEGSLLPSSHNCKNLAFNVLLLLLPKLPASCIYNVLSYKVVQCLKDVLSAKDTNLFKAGQHFLREFSEWVKHDDVRRVAVIMALQKHSNGKFDCITRSKTVKELMSEFKTESGCMLLIQNLVDMFLDETHASEEPSDQSQTTDDNSEIASLEGKGSIGAVGTPDFLKAWVIESLPNCLKHLTLDTNARFRVQREILKFLAVQGLFSSTLGTEVTSFELEEKFRWPKSAISSALCRTCIEQLQLLLSNSQKGEGPQVVASGLEANDLGAYFMRFLTTLRNIPSVSLFRSLSDDDEEAIKKLQAMESQLSRQERNLGPSIETNKFHSMRYLLIQLLLQVLLRPQEFSEAASELVICCTKAFRSSDLLASSGEDEADGDDTPEFMDVLVDTMLSLLPQSSAPMRTAIEQVFKCFGHDVTDDGLLRMLRVIKKDLKPARHQETDSEDEDDDDGDDDVLDMEEAEESDEAEMDETAESDGHADDSETVVGVEGVSSELPEASDDDSDWDDDAMLGMDTSIAKFLKDRKNQAGSETAHSQLALFKLRVLSLLEIYLHENPGKPQVLKIFSSLAQAFVNPHTTEGNEQLGQRIWGILQKKIFKAKDYPRGEAIQFPVLKSLLERNLALAAKPFKKKKSASSLSKKKLSAALNRYKMINSLAQSSTFWILKIIDAKNLPESELQEVFCIFREKLVGYLDSKTTRMKCEFLKEVFKRRPWIGHHLFGFLLEKCASAKLQFRQIEALELVIEILKSIVSSKPDDSSYLSKLGCLVNALLKNMPEKASRRADVRKFCGKVIQVLTDPNLRALFRRALESDCEAQLTDMFPVLKK</sequence>
<dbReference type="PROSITE" id="PS00297">
    <property type="entry name" value="HSP70_1"/>
    <property type="match status" value="1"/>
</dbReference>
<dbReference type="InterPro" id="IPR029047">
    <property type="entry name" value="HSP70_peptide-bd_sf"/>
</dbReference>
<reference evidence="9" key="1">
    <citation type="journal article" date="2023" name="Proc. Natl. Acad. Sci. U.S.A.">
        <title>Genomic and structural basis for evolution of tropane alkaloid biosynthesis.</title>
        <authorList>
            <person name="Wanga Y.-J."/>
            <person name="Taina T."/>
            <person name="Yua J.-Y."/>
            <person name="Lia J."/>
            <person name="Xua B."/>
            <person name="Chenc J."/>
            <person name="D'Auriad J.C."/>
            <person name="Huanga J.-P."/>
            <person name="Huanga S.-X."/>
        </authorList>
    </citation>
    <scope>NUCLEOTIDE SEQUENCE [LARGE SCALE GENOMIC DNA]</scope>
    <source>
        <strain evidence="9">cv. KIB-2019</strain>
    </source>
</reference>
<evidence type="ECO:0000256" key="7">
    <source>
        <dbReference type="SAM" id="MobiDB-lite"/>
    </source>
</evidence>
<accession>A0A9Q1QV63</accession>
<feature type="compositionally biased region" description="Polar residues" evidence="7">
    <location>
        <begin position="721"/>
        <end position="730"/>
    </location>
</feature>
<dbReference type="FunFam" id="3.90.640.10:FF:000003">
    <property type="entry name" value="Molecular chaperone DnaK"/>
    <property type="match status" value="1"/>
</dbReference>
<dbReference type="Pfam" id="PF04931">
    <property type="entry name" value="DNA_pol_phi"/>
    <property type="match status" value="1"/>
</dbReference>
<dbReference type="GO" id="GO:0005524">
    <property type="term" value="F:ATP binding"/>
    <property type="evidence" value="ECO:0007669"/>
    <property type="project" value="UniProtKB-KW"/>
</dbReference>
<dbReference type="GO" id="GO:0009408">
    <property type="term" value="P:response to heat"/>
    <property type="evidence" value="ECO:0007669"/>
    <property type="project" value="UniProtKB-ARBA"/>
</dbReference>
<evidence type="ECO:0000313" key="9">
    <source>
        <dbReference type="Proteomes" id="UP001152561"/>
    </source>
</evidence>
<dbReference type="InterPro" id="IPR012725">
    <property type="entry name" value="Chaperone_DnaK"/>
</dbReference>
<gene>
    <name evidence="8" type="ORF">K7X08_036780</name>
</gene>
<keyword evidence="5" id="KW-0539">Nucleus</keyword>
<dbReference type="FunFam" id="3.30.420.40:FF:000004">
    <property type="entry name" value="Molecular chaperone DnaK"/>
    <property type="match status" value="1"/>
</dbReference>
<feature type="compositionally biased region" description="Gly residues" evidence="7">
    <location>
        <begin position="651"/>
        <end position="662"/>
    </location>
</feature>
<dbReference type="Gene3D" id="3.90.640.10">
    <property type="entry name" value="Actin, Chain A, domain 4"/>
    <property type="match status" value="1"/>
</dbReference>
<dbReference type="GO" id="GO:0140662">
    <property type="term" value="F:ATP-dependent protein folding chaperone"/>
    <property type="evidence" value="ECO:0007669"/>
    <property type="project" value="InterPro"/>
</dbReference>
<feature type="coiled-coil region" evidence="6">
    <location>
        <begin position="298"/>
        <end position="325"/>
    </location>
</feature>
<evidence type="ECO:0000256" key="2">
    <source>
        <dbReference type="ARBA" id="ARBA00006809"/>
    </source>
</evidence>
<evidence type="ECO:0000256" key="6">
    <source>
        <dbReference type="SAM" id="Coils"/>
    </source>
</evidence>
<dbReference type="SUPFAM" id="SSF100920">
    <property type="entry name" value="Heat shock protein 70kD (HSP70), peptide-binding domain"/>
    <property type="match status" value="1"/>
</dbReference>